<evidence type="ECO:0000256" key="14">
    <source>
        <dbReference type="PIRSR" id="PIRSR602403-1"/>
    </source>
</evidence>
<keyword evidence="16" id="KW-1133">Transmembrane helix</keyword>
<evidence type="ECO:0000256" key="16">
    <source>
        <dbReference type="SAM" id="Phobius"/>
    </source>
</evidence>
<dbReference type="InterPro" id="IPR036396">
    <property type="entry name" value="Cyt_P450_sf"/>
</dbReference>
<proteinExistence type="inferred from homology"/>
<dbReference type="InterPro" id="IPR001128">
    <property type="entry name" value="Cyt_P450"/>
</dbReference>
<feature type="transmembrane region" description="Helical" evidence="16">
    <location>
        <begin position="34"/>
        <end position="50"/>
    </location>
</feature>
<dbReference type="GeneID" id="107883849"/>
<organism evidence="17 18">
    <name type="scientific">Acyrthosiphon pisum</name>
    <name type="common">Pea aphid</name>
    <dbReference type="NCBI Taxonomy" id="7029"/>
    <lineage>
        <taxon>Eukaryota</taxon>
        <taxon>Metazoa</taxon>
        <taxon>Ecdysozoa</taxon>
        <taxon>Arthropoda</taxon>
        <taxon>Hexapoda</taxon>
        <taxon>Insecta</taxon>
        <taxon>Pterygota</taxon>
        <taxon>Neoptera</taxon>
        <taxon>Paraneoptera</taxon>
        <taxon>Hemiptera</taxon>
        <taxon>Sternorrhyncha</taxon>
        <taxon>Aphidomorpha</taxon>
        <taxon>Aphidoidea</taxon>
        <taxon>Aphididae</taxon>
        <taxon>Macrosiphini</taxon>
        <taxon>Acyrthosiphon</taxon>
    </lineage>
</organism>
<dbReference type="GO" id="GO:0020037">
    <property type="term" value="F:heme binding"/>
    <property type="evidence" value="ECO:0007669"/>
    <property type="project" value="InterPro"/>
</dbReference>
<evidence type="ECO:0000256" key="8">
    <source>
        <dbReference type="ARBA" id="ARBA00022824"/>
    </source>
</evidence>
<dbReference type="InterPro" id="IPR002403">
    <property type="entry name" value="Cyt_P450_E_grp-IV"/>
</dbReference>
<evidence type="ECO:0000256" key="10">
    <source>
        <dbReference type="ARBA" id="ARBA00023002"/>
    </source>
</evidence>
<evidence type="ECO:0000256" key="15">
    <source>
        <dbReference type="RuleBase" id="RU000461"/>
    </source>
</evidence>
<evidence type="ECO:0000313" key="17">
    <source>
        <dbReference type="EnsemblMetazoa" id="XP_016660211.1"/>
    </source>
</evidence>
<comment type="function">
    <text evidence="2">May be involved in the metabolism of insect hormones and in the breakdown of synthetic insecticides.</text>
</comment>
<evidence type="ECO:0000256" key="13">
    <source>
        <dbReference type="ARBA" id="ARBA00023136"/>
    </source>
</evidence>
<dbReference type="GO" id="GO:0004497">
    <property type="term" value="F:monooxygenase activity"/>
    <property type="evidence" value="ECO:0007669"/>
    <property type="project" value="UniProtKB-KW"/>
</dbReference>
<dbReference type="EnsemblMetazoa" id="XM_016804722.2">
    <property type="protein sequence ID" value="XP_016660211.1"/>
    <property type="gene ID" value="LOC107883849"/>
</dbReference>
<dbReference type="PANTHER" id="PTHR24291">
    <property type="entry name" value="CYTOCHROME P450 FAMILY 4"/>
    <property type="match status" value="1"/>
</dbReference>
<dbReference type="PRINTS" id="PR00465">
    <property type="entry name" value="EP450IV"/>
</dbReference>
<feature type="binding site" description="axial binding residue" evidence="14">
    <location>
        <position position="453"/>
    </location>
    <ligand>
        <name>heme</name>
        <dbReference type="ChEBI" id="CHEBI:30413"/>
    </ligand>
    <ligandPart>
        <name>Fe</name>
        <dbReference type="ChEBI" id="CHEBI:18248"/>
    </ligandPart>
</feature>
<dbReference type="KEGG" id="api:107883849"/>
<name>A0A8R2H4V9_ACYPI</name>
<comment type="similarity">
    <text evidence="5 15">Belongs to the cytochrome P450 family.</text>
</comment>
<keyword evidence="18" id="KW-1185">Reference proteome</keyword>
<dbReference type="Pfam" id="PF00067">
    <property type="entry name" value="p450"/>
    <property type="match status" value="1"/>
</dbReference>
<keyword evidence="10 15" id="KW-0560">Oxidoreductase</keyword>
<keyword evidence="6 14" id="KW-0349">Heme</keyword>
<keyword evidence="7 14" id="KW-0479">Metal-binding</keyword>
<evidence type="ECO:0000256" key="6">
    <source>
        <dbReference type="ARBA" id="ARBA00022617"/>
    </source>
</evidence>
<dbReference type="PROSITE" id="PS00086">
    <property type="entry name" value="CYTOCHROME_P450"/>
    <property type="match status" value="1"/>
</dbReference>
<dbReference type="InterPro" id="IPR017972">
    <property type="entry name" value="Cyt_P450_CS"/>
</dbReference>
<dbReference type="CDD" id="cd20628">
    <property type="entry name" value="CYP4"/>
    <property type="match status" value="1"/>
</dbReference>
<protein>
    <recommendedName>
        <fullName evidence="19">Cytochrome P450</fullName>
    </recommendedName>
</protein>
<dbReference type="AlphaFoldDB" id="A0A8R2H4V9"/>
<evidence type="ECO:0008006" key="19">
    <source>
        <dbReference type="Google" id="ProtNLM"/>
    </source>
</evidence>
<evidence type="ECO:0000313" key="18">
    <source>
        <dbReference type="Proteomes" id="UP000007819"/>
    </source>
</evidence>
<dbReference type="PRINTS" id="PR00385">
    <property type="entry name" value="P450"/>
</dbReference>
<dbReference type="RefSeq" id="XP_016660211.1">
    <property type="nucleotide sequence ID" value="XM_016804722.2"/>
</dbReference>
<keyword evidence="9" id="KW-0492">Microsome</keyword>
<evidence type="ECO:0000256" key="2">
    <source>
        <dbReference type="ARBA" id="ARBA00003690"/>
    </source>
</evidence>
<reference evidence="18" key="1">
    <citation type="submission" date="2010-06" db="EMBL/GenBank/DDBJ databases">
        <authorList>
            <person name="Jiang H."/>
            <person name="Abraham K."/>
            <person name="Ali S."/>
            <person name="Alsbrooks S.L."/>
            <person name="Anim B.N."/>
            <person name="Anosike U.S."/>
            <person name="Attaway T."/>
            <person name="Bandaranaike D.P."/>
            <person name="Battles P.K."/>
            <person name="Bell S.N."/>
            <person name="Bell A.V."/>
            <person name="Beltran B."/>
            <person name="Bickham C."/>
            <person name="Bustamante Y."/>
            <person name="Caleb T."/>
            <person name="Canada A."/>
            <person name="Cardenas V."/>
            <person name="Carter K."/>
            <person name="Chacko J."/>
            <person name="Chandrabose M.N."/>
            <person name="Chavez D."/>
            <person name="Chavez A."/>
            <person name="Chen L."/>
            <person name="Chu H.-S."/>
            <person name="Claassen K.J."/>
            <person name="Cockrell R."/>
            <person name="Collins M."/>
            <person name="Cooper J.A."/>
            <person name="Cree A."/>
            <person name="Curry S.M."/>
            <person name="Da Y."/>
            <person name="Dao M.D."/>
            <person name="Das B."/>
            <person name="Davila M.-L."/>
            <person name="Davy-Carroll L."/>
            <person name="Denson S."/>
            <person name="Dinh H."/>
            <person name="Ebong V.E."/>
            <person name="Edwards J.R."/>
            <person name="Egan A."/>
            <person name="El-Daye J."/>
            <person name="Escobedo L."/>
            <person name="Fernandez S."/>
            <person name="Fernando P.R."/>
            <person name="Flagg N."/>
            <person name="Forbes L.D."/>
            <person name="Fowler R.G."/>
            <person name="Fu Q."/>
            <person name="Gabisi R.A."/>
            <person name="Ganer J."/>
            <person name="Garbino Pronczuk A."/>
            <person name="Garcia R.M."/>
            <person name="Garner T."/>
            <person name="Garrett T.E."/>
            <person name="Gonzalez D.A."/>
            <person name="Hamid H."/>
            <person name="Hawkins E.S."/>
            <person name="Hirani K."/>
            <person name="Hogues M.E."/>
            <person name="Hollins B."/>
            <person name="Hsiao C.-H."/>
            <person name="Jabil R."/>
            <person name="James M.L."/>
            <person name="Jhangiani S.N."/>
            <person name="Johnson B."/>
            <person name="Johnson Q."/>
            <person name="Joshi V."/>
            <person name="Kalu J.B."/>
            <person name="Kam C."/>
            <person name="Kashfia A."/>
            <person name="Keebler J."/>
            <person name="Kisamo H."/>
            <person name="Kovar C.L."/>
            <person name="Lago L.A."/>
            <person name="Lai C.-Y."/>
            <person name="Laidlaw J."/>
            <person name="Lara F."/>
            <person name="Le T.-K."/>
            <person name="Lee S.L."/>
            <person name="Legall F.H."/>
            <person name="Lemon S.J."/>
            <person name="Lewis L.R."/>
            <person name="Li B."/>
            <person name="Liu Y."/>
            <person name="Liu Y.-S."/>
            <person name="Lopez J."/>
            <person name="Lozado R.J."/>
            <person name="Lu J."/>
            <person name="Madu R.C."/>
            <person name="Maheshwari M."/>
            <person name="Maheshwari R."/>
            <person name="Malloy K."/>
            <person name="Martinez E."/>
            <person name="Mathew T."/>
            <person name="Mercado I.C."/>
            <person name="Mercado C."/>
            <person name="Meyer B."/>
            <person name="Montgomery K."/>
            <person name="Morgan M.B."/>
            <person name="Munidasa M."/>
            <person name="Nazareth L.V."/>
            <person name="Nelson J."/>
            <person name="Ng B.M."/>
            <person name="Nguyen N.B."/>
            <person name="Nguyen P.Q."/>
            <person name="Nguyen T."/>
            <person name="Obregon M."/>
            <person name="Okwuonu G.O."/>
            <person name="Onwere C.G."/>
            <person name="Orozco G."/>
            <person name="Parra A."/>
            <person name="Patel S."/>
            <person name="Patil S."/>
            <person name="Perez A."/>
            <person name="Perez Y."/>
            <person name="Pham C."/>
            <person name="Primus E.L."/>
            <person name="Pu L.-L."/>
            <person name="Puazo M."/>
            <person name="Qin X."/>
            <person name="Quiroz J.B."/>
            <person name="Reese J."/>
            <person name="Richards S."/>
            <person name="Rives C.M."/>
            <person name="Robberts R."/>
            <person name="Ruiz S.J."/>
            <person name="Ruiz M.J."/>
            <person name="Santibanez J."/>
            <person name="Schneider B.W."/>
            <person name="Sisson I."/>
            <person name="Smith M."/>
            <person name="Sodergren E."/>
            <person name="Song X.-Z."/>
            <person name="Song B.B."/>
            <person name="Summersgill H."/>
            <person name="Thelus R."/>
            <person name="Thornton R.D."/>
            <person name="Trejos Z.Y."/>
            <person name="Usmani K."/>
            <person name="Vattathil S."/>
            <person name="Villasana D."/>
            <person name="Walker D.L."/>
            <person name="Wang S."/>
            <person name="Wang K."/>
            <person name="White C.S."/>
            <person name="Williams A.C."/>
            <person name="Williamson J."/>
            <person name="Wilson K."/>
            <person name="Woghiren I.O."/>
            <person name="Woodworth J.R."/>
            <person name="Worley K.C."/>
            <person name="Wright R.A."/>
            <person name="Wu W."/>
            <person name="Young L."/>
            <person name="Zhang L."/>
            <person name="Zhang J."/>
            <person name="Zhu Y."/>
            <person name="Muzny D.M."/>
            <person name="Weinstock G."/>
            <person name="Gibbs R.A."/>
        </authorList>
    </citation>
    <scope>NUCLEOTIDE SEQUENCE [LARGE SCALE GENOMIC DNA]</scope>
    <source>
        <strain evidence="18">LSR1</strain>
    </source>
</reference>
<dbReference type="GO" id="GO:0005789">
    <property type="term" value="C:endoplasmic reticulum membrane"/>
    <property type="evidence" value="ECO:0007669"/>
    <property type="project" value="UniProtKB-SubCell"/>
</dbReference>
<evidence type="ECO:0000256" key="5">
    <source>
        <dbReference type="ARBA" id="ARBA00010617"/>
    </source>
</evidence>
<dbReference type="InterPro" id="IPR050196">
    <property type="entry name" value="Cytochrome_P450_Monoox"/>
</dbReference>
<dbReference type="SUPFAM" id="SSF48264">
    <property type="entry name" value="Cytochrome P450"/>
    <property type="match status" value="1"/>
</dbReference>
<evidence type="ECO:0000256" key="11">
    <source>
        <dbReference type="ARBA" id="ARBA00023004"/>
    </source>
</evidence>
<evidence type="ECO:0000256" key="12">
    <source>
        <dbReference type="ARBA" id="ARBA00023033"/>
    </source>
</evidence>
<keyword evidence="11 14" id="KW-0408">Iron</keyword>
<dbReference type="Gene3D" id="1.10.630.10">
    <property type="entry name" value="Cytochrome P450"/>
    <property type="match status" value="1"/>
</dbReference>
<evidence type="ECO:0000256" key="7">
    <source>
        <dbReference type="ARBA" id="ARBA00022723"/>
    </source>
</evidence>
<comment type="cofactor">
    <cofactor evidence="1 14">
        <name>heme</name>
        <dbReference type="ChEBI" id="CHEBI:30413"/>
    </cofactor>
</comment>
<dbReference type="GO" id="GO:0016705">
    <property type="term" value="F:oxidoreductase activity, acting on paired donors, with incorporation or reduction of molecular oxygen"/>
    <property type="evidence" value="ECO:0007669"/>
    <property type="project" value="InterPro"/>
</dbReference>
<feature type="transmembrane region" description="Helical" evidence="16">
    <location>
        <begin position="6"/>
        <end position="22"/>
    </location>
</feature>
<sequence length="510" mass="58924">MEYLIFTMLSSILVITIVILILKGRKNRILANRIPGPNGWFLVGMLPLFLQGPEKLIKNILREYRIYEKHIVKFWLFNNLYIVLTRHQDIELVLGNPKFLRKSKDYMVLQESIMGQGIFSIDDIEKWKNNRKMVMKGFNFTPTKSFIPIFYQEANVLAEILQEKCVLKSNECNISGPVSMATMEMIGKTALGVTFNAQTGGCNQFVEHLQTAMHAWEYRVTHPWYLNNTLFRFSSVKREHDRSQKIINKLTDEIIKQKIIELSQNINNSEKKIESDNEECCQKSKTVLEILLGSSHKMDHEQIRDEIVTVMIGGQETTAMAITCTIFMLAHHQDVQNKVFEELQSIFVNGDRNVPPTYKDFQQMKYVEMVIKETLRLFPPLPFLGRRLDEDMKIGEYMCPAGAALIICPIFVQSSPLYYTDSEKFNPDNFLPDACGSRHSYAYIPFGAGLRNCIGIKYAMLQIKTVISTLVRKIKFSPSERCPTPEDLRLMFLMTLKLVDGCYIKMEPRT</sequence>
<reference evidence="17" key="2">
    <citation type="submission" date="2022-06" db="UniProtKB">
        <authorList>
            <consortium name="EnsemblMetazoa"/>
        </authorList>
    </citation>
    <scope>IDENTIFICATION</scope>
</reference>
<keyword evidence="12 15" id="KW-0503">Monooxygenase</keyword>
<evidence type="ECO:0000256" key="1">
    <source>
        <dbReference type="ARBA" id="ARBA00001971"/>
    </source>
</evidence>
<dbReference type="OrthoDB" id="1470350at2759"/>
<dbReference type="PANTHER" id="PTHR24291:SF189">
    <property type="entry name" value="CYTOCHROME P450 4C3-RELATED"/>
    <property type="match status" value="1"/>
</dbReference>
<evidence type="ECO:0000256" key="3">
    <source>
        <dbReference type="ARBA" id="ARBA00004174"/>
    </source>
</evidence>
<keyword evidence="8" id="KW-0256">Endoplasmic reticulum</keyword>
<dbReference type="GO" id="GO:0005506">
    <property type="term" value="F:iron ion binding"/>
    <property type="evidence" value="ECO:0007669"/>
    <property type="project" value="InterPro"/>
</dbReference>
<keyword evidence="13 16" id="KW-0472">Membrane</keyword>
<comment type="subcellular location">
    <subcellularLocation>
        <location evidence="4">Endoplasmic reticulum membrane</location>
        <topology evidence="4">Peripheral membrane protein</topology>
    </subcellularLocation>
    <subcellularLocation>
        <location evidence="3">Microsome membrane</location>
        <topology evidence="3">Peripheral membrane protein</topology>
    </subcellularLocation>
</comment>
<keyword evidence="16" id="KW-0812">Transmembrane</keyword>
<evidence type="ECO:0000256" key="9">
    <source>
        <dbReference type="ARBA" id="ARBA00022848"/>
    </source>
</evidence>
<accession>A0A8R2H4V9</accession>
<dbReference type="Proteomes" id="UP000007819">
    <property type="component" value="Chromosome A2"/>
</dbReference>
<evidence type="ECO:0000256" key="4">
    <source>
        <dbReference type="ARBA" id="ARBA00004406"/>
    </source>
</evidence>